<dbReference type="GO" id="GO:0005524">
    <property type="term" value="F:ATP binding"/>
    <property type="evidence" value="ECO:0007669"/>
    <property type="project" value="UniProtKB-UniRule"/>
</dbReference>
<dbReference type="EC" id="6.3.4.13" evidence="4 12"/>
<evidence type="ECO:0000256" key="11">
    <source>
        <dbReference type="ARBA" id="ARBA00042864"/>
    </source>
</evidence>
<dbReference type="InterPro" id="IPR020561">
    <property type="entry name" value="PRibGlycinamid_synth_ATP-grasp"/>
</dbReference>
<evidence type="ECO:0000256" key="12">
    <source>
        <dbReference type="HAMAP-Rule" id="MF_00138"/>
    </source>
</evidence>
<dbReference type="InterPro" id="IPR037123">
    <property type="entry name" value="PRibGlycinamide_synth_C_sf"/>
</dbReference>
<evidence type="ECO:0000256" key="3">
    <source>
        <dbReference type="ARBA" id="ARBA00005174"/>
    </source>
</evidence>
<sequence>MNLAVIGSGGREHALVKKLADSSKVSQVYALPGNIGTKEIAINIDVNISDFDAVLDVCKTNKIEWVIVGPEDPLANGIADFLTQHDIKVFGPKQKEAQMESSKDFTKQLMQKYNIPTATFRTFTEKDDAKAYIMSQGAPIVLKQDGLAAGKGVIVAQTLDEALTGLDALKPSLNNPLVIEDFLTGEEFSLMILVNGEYFHAFEMIAQDHKRAFDGDTGPNTGGMGVYAPVSHISEHTRKKAIDTIVEPVTQAMVQEGLDYFGVLYLGAIVNDAGDVNVIEFNARFGDPEAQILLEMMDSDLFELIEKTYNKEPFKIDWKDGYQVGVMLASQGYPGSYKIGKPVDYSVVQADSFVSGLTEIEDKTVTSGGRVLLVTAHGEDMKTAQEKAYNNVNKVKFNGSDLFYRKDIGNRALKK</sequence>
<gene>
    <name evidence="12" type="primary">purD</name>
    <name evidence="15" type="ORF">SAMN05192557_1367</name>
</gene>
<dbReference type="SUPFAM" id="SSF52440">
    <property type="entry name" value="PreATP-grasp domain"/>
    <property type="match status" value="1"/>
</dbReference>
<evidence type="ECO:0000256" key="4">
    <source>
        <dbReference type="ARBA" id="ARBA00013255"/>
    </source>
</evidence>
<reference evidence="15 16" key="1">
    <citation type="submission" date="2016-10" db="EMBL/GenBank/DDBJ databases">
        <authorList>
            <person name="Varghese N."/>
            <person name="Submissions S."/>
        </authorList>
    </citation>
    <scope>NUCLEOTIDE SEQUENCE [LARGE SCALE GENOMIC DNA]</scope>
    <source>
        <strain evidence="15 16">IBRC-M10081</strain>
    </source>
</reference>
<comment type="cofactor">
    <cofactor evidence="2">
        <name>Mg(2+)</name>
        <dbReference type="ChEBI" id="CHEBI:18420"/>
    </cofactor>
</comment>
<dbReference type="SUPFAM" id="SSF51246">
    <property type="entry name" value="Rudiment single hybrid motif"/>
    <property type="match status" value="1"/>
</dbReference>
<keyword evidence="8 13" id="KW-0067">ATP-binding</keyword>
<dbReference type="HAMAP" id="MF_00138">
    <property type="entry name" value="GARS"/>
    <property type="match status" value="1"/>
</dbReference>
<evidence type="ECO:0000256" key="8">
    <source>
        <dbReference type="ARBA" id="ARBA00022840"/>
    </source>
</evidence>
<dbReference type="Gene3D" id="3.30.470.20">
    <property type="entry name" value="ATP-grasp fold, B domain"/>
    <property type="match status" value="1"/>
</dbReference>
<dbReference type="AlphaFoldDB" id="A0A662Z767"/>
<dbReference type="SMART" id="SM01210">
    <property type="entry name" value="GARS_C"/>
    <property type="match status" value="1"/>
</dbReference>
<evidence type="ECO:0000259" key="14">
    <source>
        <dbReference type="PROSITE" id="PS50975"/>
    </source>
</evidence>
<keyword evidence="7 12" id="KW-0658">Purine biosynthesis</keyword>
<evidence type="ECO:0000313" key="16">
    <source>
        <dbReference type="Proteomes" id="UP000243605"/>
    </source>
</evidence>
<evidence type="ECO:0000256" key="6">
    <source>
        <dbReference type="ARBA" id="ARBA00022741"/>
    </source>
</evidence>
<dbReference type="InterPro" id="IPR011054">
    <property type="entry name" value="Rudment_hybrid_motif"/>
</dbReference>
<dbReference type="UniPathway" id="UPA00074">
    <property type="reaction ID" value="UER00125"/>
</dbReference>
<dbReference type="GO" id="GO:0046872">
    <property type="term" value="F:metal ion binding"/>
    <property type="evidence" value="ECO:0007669"/>
    <property type="project" value="InterPro"/>
</dbReference>
<proteinExistence type="inferred from homology"/>
<dbReference type="Pfam" id="PF02843">
    <property type="entry name" value="GARS_C"/>
    <property type="match status" value="1"/>
</dbReference>
<dbReference type="PANTHER" id="PTHR43472">
    <property type="entry name" value="PHOSPHORIBOSYLAMINE--GLYCINE LIGASE"/>
    <property type="match status" value="1"/>
</dbReference>
<comment type="catalytic activity">
    <reaction evidence="12">
        <text>5-phospho-beta-D-ribosylamine + glycine + ATP = N(1)-(5-phospho-beta-D-ribosyl)glycinamide + ADP + phosphate + H(+)</text>
        <dbReference type="Rhea" id="RHEA:17453"/>
        <dbReference type="ChEBI" id="CHEBI:15378"/>
        <dbReference type="ChEBI" id="CHEBI:30616"/>
        <dbReference type="ChEBI" id="CHEBI:43474"/>
        <dbReference type="ChEBI" id="CHEBI:57305"/>
        <dbReference type="ChEBI" id="CHEBI:58681"/>
        <dbReference type="ChEBI" id="CHEBI:143788"/>
        <dbReference type="ChEBI" id="CHEBI:456216"/>
        <dbReference type="EC" id="6.3.4.13"/>
    </reaction>
</comment>
<feature type="domain" description="ATP-grasp" evidence="14">
    <location>
        <begin position="107"/>
        <end position="310"/>
    </location>
</feature>
<dbReference type="InterPro" id="IPR020560">
    <property type="entry name" value="PRibGlycinamide_synth_C-dom"/>
</dbReference>
<dbReference type="Gene3D" id="3.30.1490.20">
    <property type="entry name" value="ATP-grasp fold, A domain"/>
    <property type="match status" value="1"/>
</dbReference>
<dbReference type="RefSeq" id="WP_091475113.1">
    <property type="nucleotide sequence ID" value="NZ_FOIT01000003.1"/>
</dbReference>
<evidence type="ECO:0000256" key="13">
    <source>
        <dbReference type="PROSITE-ProRule" id="PRU00409"/>
    </source>
</evidence>
<evidence type="ECO:0000256" key="7">
    <source>
        <dbReference type="ARBA" id="ARBA00022755"/>
    </source>
</evidence>
<evidence type="ECO:0000256" key="1">
    <source>
        <dbReference type="ARBA" id="ARBA00001936"/>
    </source>
</evidence>
<dbReference type="InterPro" id="IPR016185">
    <property type="entry name" value="PreATP-grasp_dom_sf"/>
</dbReference>
<dbReference type="SMART" id="SM01209">
    <property type="entry name" value="GARS_A"/>
    <property type="match status" value="1"/>
</dbReference>
<comment type="cofactor">
    <cofactor evidence="1">
        <name>Mn(2+)</name>
        <dbReference type="ChEBI" id="CHEBI:29035"/>
    </cofactor>
</comment>
<keyword evidence="6 13" id="KW-0547">Nucleotide-binding</keyword>
<dbReference type="Pfam" id="PF02844">
    <property type="entry name" value="GARS_N"/>
    <property type="match status" value="1"/>
</dbReference>
<dbReference type="PANTHER" id="PTHR43472:SF1">
    <property type="entry name" value="PHOSPHORIBOSYLAMINE--GLYCINE LIGASE, CHLOROPLASTIC"/>
    <property type="match status" value="1"/>
</dbReference>
<dbReference type="Gene3D" id="3.90.600.10">
    <property type="entry name" value="Phosphoribosylglycinamide synthetase, C-terminal domain"/>
    <property type="match status" value="1"/>
</dbReference>
<organism evidence="15 16">
    <name type="scientific">Aliicoccus persicus</name>
    <dbReference type="NCBI Taxonomy" id="930138"/>
    <lineage>
        <taxon>Bacteria</taxon>
        <taxon>Bacillati</taxon>
        <taxon>Bacillota</taxon>
        <taxon>Bacilli</taxon>
        <taxon>Bacillales</taxon>
        <taxon>Staphylococcaceae</taxon>
        <taxon>Aliicoccus</taxon>
    </lineage>
</organism>
<evidence type="ECO:0000256" key="9">
    <source>
        <dbReference type="ARBA" id="ARBA00038345"/>
    </source>
</evidence>
<keyword evidence="16" id="KW-1185">Reference proteome</keyword>
<dbReference type="InterPro" id="IPR011761">
    <property type="entry name" value="ATP-grasp"/>
</dbReference>
<dbReference type="GO" id="GO:0004637">
    <property type="term" value="F:phosphoribosylamine-glycine ligase activity"/>
    <property type="evidence" value="ECO:0007669"/>
    <property type="project" value="UniProtKB-UniRule"/>
</dbReference>
<accession>A0A662Z767</accession>
<dbReference type="NCBIfam" id="TIGR00877">
    <property type="entry name" value="purD"/>
    <property type="match status" value="1"/>
</dbReference>
<protein>
    <recommendedName>
        <fullName evidence="4 12">Phosphoribosylamine--glycine ligase</fullName>
        <ecNumber evidence="4 12">6.3.4.13</ecNumber>
    </recommendedName>
    <alternativeName>
        <fullName evidence="12">GARS</fullName>
    </alternativeName>
    <alternativeName>
        <fullName evidence="10 12">Glycinamide ribonucleotide synthetase</fullName>
    </alternativeName>
    <alternativeName>
        <fullName evidence="11 12">Phosphoribosylglycinamide synthetase</fullName>
    </alternativeName>
</protein>
<dbReference type="EMBL" id="FOIT01000003">
    <property type="protein sequence ID" value="SEW03607.1"/>
    <property type="molecule type" value="Genomic_DNA"/>
</dbReference>
<keyword evidence="5 12" id="KW-0436">Ligase</keyword>
<evidence type="ECO:0000256" key="5">
    <source>
        <dbReference type="ARBA" id="ARBA00022598"/>
    </source>
</evidence>
<dbReference type="PROSITE" id="PS00184">
    <property type="entry name" value="GARS"/>
    <property type="match status" value="1"/>
</dbReference>
<dbReference type="OrthoDB" id="9807240at2"/>
<evidence type="ECO:0000313" key="15">
    <source>
        <dbReference type="EMBL" id="SEW03607.1"/>
    </source>
</evidence>
<dbReference type="SUPFAM" id="SSF56059">
    <property type="entry name" value="Glutathione synthetase ATP-binding domain-like"/>
    <property type="match status" value="1"/>
</dbReference>
<dbReference type="InterPro" id="IPR020562">
    <property type="entry name" value="PRibGlycinamide_synth_N"/>
</dbReference>
<name>A0A662Z767_9STAP</name>
<evidence type="ECO:0000256" key="10">
    <source>
        <dbReference type="ARBA" id="ARBA00042242"/>
    </source>
</evidence>
<dbReference type="Gene3D" id="3.40.50.20">
    <property type="match status" value="1"/>
</dbReference>
<comment type="similarity">
    <text evidence="9 12">Belongs to the GARS family.</text>
</comment>
<comment type="pathway">
    <text evidence="3 12">Purine metabolism; IMP biosynthesis via de novo pathway; N(1)-(5-phospho-D-ribosyl)glycinamide from 5-phospho-alpha-D-ribose 1-diphosphate: step 2/2.</text>
</comment>
<dbReference type="GO" id="GO:0006189">
    <property type="term" value="P:'de novo' IMP biosynthetic process"/>
    <property type="evidence" value="ECO:0007669"/>
    <property type="project" value="UniProtKB-UniRule"/>
</dbReference>
<dbReference type="GO" id="GO:0009113">
    <property type="term" value="P:purine nucleobase biosynthetic process"/>
    <property type="evidence" value="ECO:0007669"/>
    <property type="project" value="InterPro"/>
</dbReference>
<dbReference type="InterPro" id="IPR020559">
    <property type="entry name" value="PRibGlycinamide_synth_CS"/>
</dbReference>
<dbReference type="Pfam" id="PF01071">
    <property type="entry name" value="GARS_A"/>
    <property type="match status" value="1"/>
</dbReference>
<dbReference type="Proteomes" id="UP000243605">
    <property type="component" value="Unassembled WGS sequence"/>
</dbReference>
<evidence type="ECO:0000256" key="2">
    <source>
        <dbReference type="ARBA" id="ARBA00001946"/>
    </source>
</evidence>
<dbReference type="InterPro" id="IPR013815">
    <property type="entry name" value="ATP_grasp_subdomain_1"/>
</dbReference>
<dbReference type="PROSITE" id="PS50975">
    <property type="entry name" value="ATP_GRASP"/>
    <property type="match status" value="1"/>
</dbReference>
<dbReference type="InterPro" id="IPR000115">
    <property type="entry name" value="PRibGlycinamide_synth"/>
</dbReference>